<evidence type="ECO:0000256" key="1">
    <source>
        <dbReference type="SAM" id="Phobius"/>
    </source>
</evidence>
<keyword evidence="1" id="KW-0812">Transmembrane</keyword>
<accession>A0ABX8CF99</accession>
<keyword evidence="3" id="KW-1185">Reference proteome</keyword>
<evidence type="ECO:0000313" key="3">
    <source>
        <dbReference type="Proteomes" id="UP000680625"/>
    </source>
</evidence>
<keyword evidence="1" id="KW-1133">Transmembrane helix</keyword>
<proteinExistence type="predicted"/>
<feature type="transmembrane region" description="Helical" evidence="1">
    <location>
        <begin position="37"/>
        <end position="61"/>
    </location>
</feature>
<feature type="transmembrane region" description="Helical" evidence="1">
    <location>
        <begin position="12"/>
        <end position="31"/>
    </location>
</feature>
<protein>
    <submittedName>
        <fullName evidence="2">Uncharacterized protein</fullName>
    </submittedName>
</protein>
<gene>
    <name evidence="2" type="ORF">H9Q19_02150</name>
</gene>
<name>A0ABX8CF99_9CHLA</name>
<organism evidence="2 3">
    <name type="scientific">Chlamydia crocodili</name>
    <dbReference type="NCBI Taxonomy" id="2766982"/>
    <lineage>
        <taxon>Bacteria</taxon>
        <taxon>Pseudomonadati</taxon>
        <taxon>Chlamydiota</taxon>
        <taxon>Chlamydiia</taxon>
        <taxon>Chlamydiales</taxon>
        <taxon>Chlamydiaceae</taxon>
        <taxon>Chlamydia/Chlamydophila group</taxon>
        <taxon>Chlamydia</taxon>
    </lineage>
</organism>
<dbReference type="EMBL" id="CP060791">
    <property type="protein sequence ID" value="QVE49597.1"/>
    <property type="molecule type" value="Genomic_DNA"/>
</dbReference>
<dbReference type="Proteomes" id="UP000680625">
    <property type="component" value="Chromosome"/>
</dbReference>
<reference evidence="2 3" key="1">
    <citation type="submission" date="2020-08" db="EMBL/GenBank/DDBJ databases">
        <title>Isolation and characterization of novel Chlamydia from Siamese crocodiles (Crocodylus siamensis).</title>
        <authorList>
            <person name="Sariya L."/>
        </authorList>
    </citation>
    <scope>NUCLEOTIDE SEQUENCE [LARGE SCALE GENOMIC DNA]</scope>
    <source>
        <strain evidence="2 3">No. 12</strain>
    </source>
</reference>
<keyword evidence="1" id="KW-0472">Membrane</keyword>
<evidence type="ECO:0000313" key="2">
    <source>
        <dbReference type="EMBL" id="QVE49597.1"/>
    </source>
</evidence>
<sequence length="89" mass="9384">MKTHESKLSKINKTFIALVIAGAALVLISLAVTSPAFVTVISGVTIVGVIALVISAILLWLGKEPKLLSEPGSESITITNLNLTERQET</sequence>